<comment type="similarity">
    <text evidence="10">Belongs to the PlsY family.</text>
</comment>
<feature type="transmembrane region" description="Helical" evidence="10">
    <location>
        <begin position="105"/>
        <end position="123"/>
    </location>
</feature>
<keyword evidence="8 10" id="KW-0594">Phospholipid biosynthesis</keyword>
<evidence type="ECO:0000256" key="10">
    <source>
        <dbReference type="HAMAP-Rule" id="MF_01043"/>
    </source>
</evidence>
<feature type="transmembrane region" description="Helical" evidence="10">
    <location>
        <begin position="198"/>
        <end position="217"/>
    </location>
</feature>
<keyword evidence="7 10" id="KW-0472">Membrane</keyword>
<feature type="transmembrane region" description="Helical" evidence="10">
    <location>
        <begin position="6"/>
        <end position="31"/>
    </location>
</feature>
<dbReference type="PANTHER" id="PTHR30309">
    <property type="entry name" value="INNER MEMBRANE PROTEIN YGIH"/>
    <property type="match status" value="1"/>
</dbReference>
<dbReference type="RefSeq" id="WP_256191756.1">
    <property type="nucleotide sequence ID" value="NZ_CATZHN010000001.1"/>
</dbReference>
<dbReference type="EC" id="2.3.1.275" evidence="10"/>
<keyword evidence="3 10" id="KW-0808">Transferase</keyword>
<protein>
    <recommendedName>
        <fullName evidence="10">Glycerol-3-phosphate acyltransferase</fullName>
    </recommendedName>
    <alternativeName>
        <fullName evidence="10">Acyl-PO4 G3P acyltransferase</fullName>
    </alternativeName>
    <alternativeName>
        <fullName evidence="10">Acyl-phosphate--glycerol-3-phosphate acyltransferase</fullName>
    </alternativeName>
    <alternativeName>
        <fullName evidence="10">G3P acyltransferase</fullName>
        <shortName evidence="10">GPAT</shortName>
        <ecNumber evidence="10">2.3.1.275</ecNumber>
    </alternativeName>
    <alternativeName>
        <fullName evidence="10">Lysophosphatidic acid synthase</fullName>
        <shortName evidence="10">LPA synthase</shortName>
    </alternativeName>
</protein>
<proteinExistence type="inferred from homology"/>
<dbReference type="GO" id="GO:0004366">
    <property type="term" value="F:glycerol-3-phosphate O-acyltransferase activity"/>
    <property type="evidence" value="ECO:0007669"/>
    <property type="project" value="UniProtKB-EC"/>
</dbReference>
<dbReference type="SMART" id="SM01207">
    <property type="entry name" value="G3P_acyltransf"/>
    <property type="match status" value="1"/>
</dbReference>
<feature type="transmembrane region" description="Helical" evidence="10">
    <location>
        <begin position="163"/>
        <end position="183"/>
    </location>
</feature>
<evidence type="ECO:0000256" key="8">
    <source>
        <dbReference type="ARBA" id="ARBA00023209"/>
    </source>
</evidence>
<keyword evidence="11" id="KW-0012">Acyltransferase</keyword>
<evidence type="ECO:0000256" key="4">
    <source>
        <dbReference type="ARBA" id="ARBA00022692"/>
    </source>
</evidence>
<keyword evidence="9 10" id="KW-1208">Phospholipid metabolism</keyword>
<comment type="catalytic activity">
    <reaction evidence="10">
        <text>an acyl phosphate + sn-glycerol 3-phosphate = a 1-acyl-sn-glycero-3-phosphate + phosphate</text>
        <dbReference type="Rhea" id="RHEA:34075"/>
        <dbReference type="ChEBI" id="CHEBI:43474"/>
        <dbReference type="ChEBI" id="CHEBI:57597"/>
        <dbReference type="ChEBI" id="CHEBI:57970"/>
        <dbReference type="ChEBI" id="CHEBI:59918"/>
        <dbReference type="EC" id="2.3.1.275"/>
    </reaction>
</comment>
<evidence type="ECO:0000256" key="2">
    <source>
        <dbReference type="ARBA" id="ARBA00022516"/>
    </source>
</evidence>
<keyword evidence="6 10" id="KW-0443">Lipid metabolism</keyword>
<feature type="transmembrane region" description="Helical" evidence="10">
    <location>
        <begin position="74"/>
        <end position="93"/>
    </location>
</feature>
<dbReference type="NCBIfam" id="TIGR00023">
    <property type="entry name" value="glycerol-3-phosphate 1-O-acyltransferase PlsY"/>
    <property type="match status" value="1"/>
</dbReference>
<dbReference type="PANTHER" id="PTHR30309:SF0">
    <property type="entry name" value="GLYCEROL-3-PHOSPHATE ACYLTRANSFERASE-RELATED"/>
    <property type="match status" value="1"/>
</dbReference>
<keyword evidence="12" id="KW-1185">Reference proteome</keyword>
<keyword evidence="4 10" id="KW-0812">Transmembrane</keyword>
<sequence length="241" mass="26581">MEYLGYLVLPMLLAAVAGYLLGSINWSIILTRLFKHKEDIRKYGSGNAGMTNVLRTVGKVPAILTFVGDFVKCVAAVLLAYLIMYLAFFLLGLPVSYELVKAGQYIAGMACVMGHIFPVYYGFRGGKGVVASAAMIALLDWRAFLLVIGTFLLVFLWKRIVSLASVVCAVAYPVYTFLLVYFFDFSGSPLQGNAERSLWYLLFVTAASLFIGGTVLIKHRSNIGRLRRGEERPVVFGKKSS</sequence>
<reference evidence="11 12" key="1">
    <citation type="submission" date="2022-06" db="EMBL/GenBank/DDBJ databases">
        <title>Isolation of gut microbiota from human fecal samples.</title>
        <authorList>
            <person name="Pamer E.G."/>
            <person name="Barat B."/>
            <person name="Waligurski E."/>
            <person name="Medina S."/>
            <person name="Paddock L."/>
            <person name="Mostad J."/>
        </authorList>
    </citation>
    <scope>NUCLEOTIDE SEQUENCE [LARGE SCALE GENOMIC DNA]</scope>
    <source>
        <strain evidence="11 12">DFI.9.73</strain>
    </source>
</reference>
<gene>
    <name evidence="10 11" type="primary">plsY</name>
    <name evidence="11" type="ORF">NE695_07575</name>
</gene>
<comment type="subunit">
    <text evidence="10">Probably interacts with PlsX.</text>
</comment>
<dbReference type="Proteomes" id="UP001524473">
    <property type="component" value="Unassembled WGS sequence"/>
</dbReference>
<keyword evidence="2 10" id="KW-0444">Lipid biosynthesis</keyword>
<keyword evidence="5 10" id="KW-1133">Transmembrane helix</keyword>
<evidence type="ECO:0000256" key="7">
    <source>
        <dbReference type="ARBA" id="ARBA00023136"/>
    </source>
</evidence>
<evidence type="ECO:0000313" key="12">
    <source>
        <dbReference type="Proteomes" id="UP001524473"/>
    </source>
</evidence>
<comment type="subcellular location">
    <subcellularLocation>
        <location evidence="10">Cell membrane</location>
        <topology evidence="10">Multi-pass membrane protein</topology>
    </subcellularLocation>
</comment>
<evidence type="ECO:0000256" key="1">
    <source>
        <dbReference type="ARBA" id="ARBA00022475"/>
    </source>
</evidence>
<dbReference type="HAMAP" id="MF_01043">
    <property type="entry name" value="PlsY"/>
    <property type="match status" value="1"/>
</dbReference>
<dbReference type="Pfam" id="PF02660">
    <property type="entry name" value="G3P_acyltransf"/>
    <property type="match status" value="1"/>
</dbReference>
<keyword evidence="1 10" id="KW-1003">Cell membrane</keyword>
<evidence type="ECO:0000313" key="11">
    <source>
        <dbReference type="EMBL" id="MCQ4839770.1"/>
    </source>
</evidence>
<comment type="function">
    <text evidence="10">Catalyzes the transfer of an acyl group from acyl-phosphate (acyl-PO(4)) to glycerol-3-phosphate (G3P) to form lysophosphatidic acid (LPA). This enzyme utilizes acyl-phosphate as fatty acyl donor, but not acyl-CoA or acyl-ACP.</text>
</comment>
<dbReference type="EMBL" id="JANFZH010000014">
    <property type="protein sequence ID" value="MCQ4839770.1"/>
    <property type="molecule type" value="Genomic_DNA"/>
</dbReference>
<name>A0ABT1RYK5_9FIRM</name>
<comment type="pathway">
    <text evidence="10">Lipid metabolism; phospholipid metabolism.</text>
</comment>
<evidence type="ECO:0000256" key="9">
    <source>
        <dbReference type="ARBA" id="ARBA00023264"/>
    </source>
</evidence>
<dbReference type="InterPro" id="IPR003811">
    <property type="entry name" value="G3P_acylTferase_PlsY"/>
</dbReference>
<evidence type="ECO:0000256" key="3">
    <source>
        <dbReference type="ARBA" id="ARBA00022679"/>
    </source>
</evidence>
<evidence type="ECO:0000256" key="5">
    <source>
        <dbReference type="ARBA" id="ARBA00022989"/>
    </source>
</evidence>
<feature type="transmembrane region" description="Helical" evidence="10">
    <location>
        <begin position="129"/>
        <end position="156"/>
    </location>
</feature>
<evidence type="ECO:0000256" key="6">
    <source>
        <dbReference type="ARBA" id="ARBA00023098"/>
    </source>
</evidence>
<accession>A0ABT1RYK5</accession>
<organism evidence="11 12">
    <name type="scientific">Neglectibacter timonensis</name>
    <dbReference type="NCBI Taxonomy" id="1776382"/>
    <lineage>
        <taxon>Bacteria</taxon>
        <taxon>Bacillati</taxon>
        <taxon>Bacillota</taxon>
        <taxon>Clostridia</taxon>
        <taxon>Eubacteriales</taxon>
        <taxon>Oscillospiraceae</taxon>
        <taxon>Neglectibacter</taxon>
    </lineage>
</organism>
<comment type="caution">
    <text evidence="11">The sequence shown here is derived from an EMBL/GenBank/DDBJ whole genome shotgun (WGS) entry which is preliminary data.</text>
</comment>